<dbReference type="InterPro" id="IPR005234">
    <property type="entry name" value="ScpB_csome_segregation"/>
</dbReference>
<keyword evidence="3" id="KW-0159">Chromosome partition</keyword>
<name>A0A235F0I2_9RHOO</name>
<evidence type="ECO:0000256" key="1">
    <source>
        <dbReference type="ARBA" id="ARBA00022490"/>
    </source>
</evidence>
<evidence type="ECO:0000256" key="4">
    <source>
        <dbReference type="ARBA" id="ARBA00023306"/>
    </source>
</evidence>
<evidence type="ECO:0000256" key="3">
    <source>
        <dbReference type="ARBA" id="ARBA00022829"/>
    </source>
</evidence>
<dbReference type="OrthoDB" id="9806226at2"/>
<dbReference type="InterPro" id="IPR036390">
    <property type="entry name" value="WH_DNA-bd_sf"/>
</dbReference>
<dbReference type="Pfam" id="PF04079">
    <property type="entry name" value="SMC_ScpB"/>
    <property type="match status" value="1"/>
</dbReference>
<dbReference type="SUPFAM" id="SSF46785">
    <property type="entry name" value="Winged helix' DNA-binding domain"/>
    <property type="match status" value="2"/>
</dbReference>
<gene>
    <name evidence="5" type="primary">scpB</name>
    <name evidence="5" type="ORF">CGK74_08270</name>
</gene>
<dbReference type="PANTHER" id="PTHR34298:SF2">
    <property type="entry name" value="SEGREGATION AND CONDENSATION PROTEIN B"/>
    <property type="match status" value="1"/>
</dbReference>
<sequence>MHPATTPEAWLRIIEAALLAAPAPLPVSELRRLFEDDPGPDLVRKLLEELRAEWFAAGRGVELVQLATGWRFQTRPEYQVYLDRLKEEKPPRYSRAVMETLAIIAYRQPVTRGDIEEVRGVAVSPNILKTLESRGWIDVVGHRDTPGRPALFATTRRFLDDMGLRSLTELPALTEIEKIMDLVDASQTEQPVPAPTEEV</sequence>
<accession>A0A235F0I2</accession>
<organism evidence="5 6">
    <name type="scientific">Thauera propionica</name>
    <dbReference type="NCBI Taxonomy" id="2019431"/>
    <lineage>
        <taxon>Bacteria</taxon>
        <taxon>Pseudomonadati</taxon>
        <taxon>Pseudomonadota</taxon>
        <taxon>Betaproteobacteria</taxon>
        <taxon>Rhodocyclales</taxon>
        <taxon>Zoogloeaceae</taxon>
        <taxon>Thauera</taxon>
    </lineage>
</organism>
<comment type="caution">
    <text evidence="5">The sequence shown here is derived from an EMBL/GenBank/DDBJ whole genome shotgun (WGS) entry which is preliminary data.</text>
</comment>
<keyword evidence="1" id="KW-0963">Cytoplasm</keyword>
<keyword evidence="4" id="KW-0131">Cell cycle</keyword>
<dbReference type="PIRSF" id="PIRSF019345">
    <property type="entry name" value="ScpB"/>
    <property type="match status" value="1"/>
</dbReference>
<evidence type="ECO:0000313" key="5">
    <source>
        <dbReference type="EMBL" id="OYD54185.1"/>
    </source>
</evidence>
<evidence type="ECO:0000313" key="6">
    <source>
        <dbReference type="Proteomes" id="UP000215181"/>
    </source>
</evidence>
<proteinExistence type="predicted"/>
<dbReference type="Gene3D" id="1.10.10.10">
    <property type="entry name" value="Winged helix-like DNA-binding domain superfamily/Winged helix DNA-binding domain"/>
    <property type="match status" value="2"/>
</dbReference>
<dbReference type="GO" id="GO:0051301">
    <property type="term" value="P:cell division"/>
    <property type="evidence" value="ECO:0007669"/>
    <property type="project" value="UniProtKB-KW"/>
</dbReference>
<dbReference type="InterPro" id="IPR036388">
    <property type="entry name" value="WH-like_DNA-bd_sf"/>
</dbReference>
<dbReference type="EMBL" id="NOIH01000008">
    <property type="protein sequence ID" value="OYD54185.1"/>
    <property type="molecule type" value="Genomic_DNA"/>
</dbReference>
<dbReference type="PANTHER" id="PTHR34298">
    <property type="entry name" value="SEGREGATION AND CONDENSATION PROTEIN B"/>
    <property type="match status" value="1"/>
</dbReference>
<dbReference type="AlphaFoldDB" id="A0A235F0I2"/>
<evidence type="ECO:0000256" key="2">
    <source>
        <dbReference type="ARBA" id="ARBA00022618"/>
    </source>
</evidence>
<keyword evidence="6" id="KW-1185">Reference proteome</keyword>
<dbReference type="NCBIfam" id="TIGR00281">
    <property type="entry name" value="SMC-Scp complex subunit ScpB"/>
    <property type="match status" value="1"/>
</dbReference>
<protein>
    <submittedName>
        <fullName evidence="5">SMC-Scp complex subunit ScpB</fullName>
    </submittedName>
</protein>
<dbReference type="GO" id="GO:0051304">
    <property type="term" value="P:chromosome separation"/>
    <property type="evidence" value="ECO:0007669"/>
    <property type="project" value="InterPro"/>
</dbReference>
<reference evidence="5 6" key="1">
    <citation type="submission" date="2017-07" db="EMBL/GenBank/DDBJ databases">
        <title>Thauera sp. KNDSS-Mac4 genome sequence and assembly.</title>
        <authorList>
            <person name="Mayilraj S."/>
        </authorList>
    </citation>
    <scope>NUCLEOTIDE SEQUENCE [LARGE SCALE GENOMIC DNA]</scope>
    <source>
        <strain evidence="5 6">KNDSS-Mac4</strain>
    </source>
</reference>
<dbReference type="Proteomes" id="UP000215181">
    <property type="component" value="Unassembled WGS sequence"/>
</dbReference>
<keyword evidence="2" id="KW-0132">Cell division</keyword>
<dbReference type="RefSeq" id="WP_094268028.1">
    <property type="nucleotide sequence ID" value="NZ_NOIH01000008.1"/>
</dbReference>